<dbReference type="PANTHER" id="PTHR43591">
    <property type="entry name" value="METHYLTRANSFERASE"/>
    <property type="match status" value="1"/>
</dbReference>
<dbReference type="Gene3D" id="3.40.50.150">
    <property type="entry name" value="Vaccinia Virus protein VP39"/>
    <property type="match status" value="1"/>
</dbReference>
<dbReference type="InterPro" id="IPR025714">
    <property type="entry name" value="Methyltranfer_dom"/>
</dbReference>
<dbReference type="CDD" id="cd02440">
    <property type="entry name" value="AdoMet_MTases"/>
    <property type="match status" value="1"/>
</dbReference>
<comment type="caution">
    <text evidence="2">The sequence shown here is derived from an EMBL/GenBank/DDBJ whole genome shotgun (WGS) entry which is preliminary data.</text>
</comment>
<proteinExistence type="predicted"/>
<dbReference type="PANTHER" id="PTHR43591:SF24">
    <property type="entry name" value="2-METHOXY-6-POLYPRENYL-1,4-BENZOQUINOL METHYLASE, MITOCHONDRIAL"/>
    <property type="match status" value="1"/>
</dbReference>
<dbReference type="Proteomes" id="UP001429745">
    <property type="component" value="Unassembled WGS sequence"/>
</dbReference>
<keyword evidence="3" id="KW-1185">Reference proteome</keyword>
<accession>A0ABX1K605</accession>
<keyword evidence="2" id="KW-0489">Methyltransferase</keyword>
<dbReference type="GO" id="GO:0008168">
    <property type="term" value="F:methyltransferase activity"/>
    <property type="evidence" value="ECO:0007669"/>
    <property type="project" value="UniProtKB-KW"/>
</dbReference>
<evidence type="ECO:0000313" key="2">
    <source>
        <dbReference type="EMBL" id="NLP82438.1"/>
    </source>
</evidence>
<keyword evidence="2" id="KW-0808">Transferase</keyword>
<dbReference type="EMBL" id="JABACI010000001">
    <property type="protein sequence ID" value="NLP82438.1"/>
    <property type="molecule type" value="Genomic_DNA"/>
</dbReference>
<protein>
    <submittedName>
        <fullName evidence="2">Methyltransferase domain-containing protein</fullName>
    </submittedName>
</protein>
<feature type="domain" description="Methyltransferase" evidence="1">
    <location>
        <begin position="34"/>
        <end position="155"/>
    </location>
</feature>
<gene>
    <name evidence="2" type="ORF">HF576_01100</name>
</gene>
<dbReference type="Pfam" id="PF13847">
    <property type="entry name" value="Methyltransf_31"/>
    <property type="match status" value="1"/>
</dbReference>
<evidence type="ECO:0000313" key="3">
    <source>
        <dbReference type="Proteomes" id="UP001429745"/>
    </source>
</evidence>
<dbReference type="SUPFAM" id="SSF53335">
    <property type="entry name" value="S-adenosyl-L-methionine-dependent methyltransferases"/>
    <property type="match status" value="1"/>
</dbReference>
<organism evidence="2 3">
    <name type="scientific">Microbacterium salsuginis</name>
    <dbReference type="NCBI Taxonomy" id="2722803"/>
    <lineage>
        <taxon>Bacteria</taxon>
        <taxon>Bacillati</taxon>
        <taxon>Actinomycetota</taxon>
        <taxon>Actinomycetes</taxon>
        <taxon>Micrococcales</taxon>
        <taxon>Microbacteriaceae</taxon>
        <taxon>Microbacterium</taxon>
    </lineage>
</organism>
<dbReference type="GO" id="GO:0032259">
    <property type="term" value="P:methylation"/>
    <property type="evidence" value="ECO:0007669"/>
    <property type="project" value="UniProtKB-KW"/>
</dbReference>
<evidence type="ECO:0000259" key="1">
    <source>
        <dbReference type="Pfam" id="PF13847"/>
    </source>
</evidence>
<dbReference type="InterPro" id="IPR029063">
    <property type="entry name" value="SAM-dependent_MTases_sf"/>
</dbReference>
<dbReference type="RefSeq" id="WP_168910947.1">
    <property type="nucleotide sequence ID" value="NZ_JABACI010000001.1"/>
</dbReference>
<sequence length="267" mass="28774">MPDAYTHGHHESVLRSHRWRTAENSAAYLLPHLKPGMSILDVGSGPGTITADLAARVAPGRVVGTDASADVVAQAAADHQAPGLSFEVGDAYALPYAAGEFDVVHAHQVLQHVERPVDMLRELGRVAGSGGLVAARDVDYLGVIWYPLIPALDEWLALYIATHRSVAGEPAAGRRLKAWAREAGFTDVRATASTWLFEDGADRAWWGGMWADRVRQSAFADAARETGADDALLQRISDGWREWAASEDGWLLMPHGEILARGLTAPS</sequence>
<reference evidence="2 3" key="1">
    <citation type="submission" date="2020-04" db="EMBL/GenBank/DDBJ databases">
        <title>CFH 90308 Microbacterium sp.</title>
        <authorList>
            <person name="Nie G."/>
            <person name="Ming H."/>
            <person name="Xia T."/>
        </authorList>
    </citation>
    <scope>NUCLEOTIDE SEQUENCE [LARGE SCALE GENOMIC DNA]</scope>
    <source>
        <strain evidence="2 3">CFH 90308</strain>
    </source>
</reference>
<name>A0ABX1K605_9MICO</name>